<sequence>MQNSDDAKSSNIQIIFETKNNKVVRIRFKNDGFAFRLEDWNRLKKIAEGNPDEQKIGAFGVGFYSLFKICENPFVFSGGRGMAFYWRGNQLFTKQGQQKSNDDWTTFLMDMKGPIEVPNVEEFARFLANSLGFTENLQKVHVYFDEILVIQLSKKIQELKSIEINPEFNTFSSQNMFHLTSVKVGHVQLDVERLIIPTNFSIEYLRSNNYQTEKASIFLKIANGSLDVKVNDKFSLKMEQTTKKKPPSRTNIQMIFTGFNEHNLSSDYNKSTSSVFKDLLQYPEQGKIYIGFSTNQTTGCCSHLAARVIPTMERVSIDMADETLAKYNSEILCLAGTLCRILYEDEMDQIKQLYDERDRALFEKRAAYALSHFTFHSSTPNEIIGKIIESQFFDCSKQSISILSTNGVRSIADIRIPNLEMMGFIKNVPVVPDILLEQCNTFFKKAKNSLNLISELNFQDVLNELNSRVFSDDEIIELLKWWISYQSNGSSVNSIEYAQFMQLARINYDNDLRPLNTFYHFLNPGIVPPDMDVPSYVFPYTILKKLKEQTLKIQEFNDHKLQKWFGWTELSITDWAKFIINKSDLVDSPLFAEKIHEILARNLKRMPQYDKGLIIQLFTQKRCIPTKLGMKFPDEAYFQNVNIFPELPTIKFQNPSLVKNVMELLGVRKVVELNLIFNRLNQGNWDHMQLLKYFASISSDLKKDEIRILKTKPIWPKENLADSQPTSKIQRFITSDLHVPSPLYREFGLPIIDWKGKWSSSTQEALDYFIDNFDKIYYKYYNPDEVNVAFLPCLDPNIYAKPSDCFINPECKIMDFKVIRQDLRFQVEKLGVRQDPNREKLINELKKISEYERYKDNAKEIFEYLASRQTQFTRSDFDQLANFDFIPLRTPDGGSILVNPCSCFFEVQEYLNDFFSCIDFEEKANLFLSGCGVNKIPSSVDLAKLLVKSSTKIWELTKNKDVEKYLNVMRFIAIGYETIVFNPLTAPEENLLETLYKELGCRSLQDSVKDTSTPKGIIETSESLQLQTEIMERSSLFYHGYKEHEIKRDQKWLEKLKVREVDYVKTIYVLVENEVEECTNTIILQDGKLDSWTLYISSKSNLLEISQHIVRNIYKSHNWKDVAYLNMLLNTPLLNLKEMGYPVDRILQQRKLQDIADEIENKLRLFDNKSQTGHNNYNSLFSNYKSRPRRLRRINRDLNCDISKINNINFETDNKSFTFNFTLNEESLYIPPVTNEISIITSETAHILQDQLQEAIKACRPNSGNIINNKLNTISASENGSQESQINHCEIIPVNFQSYDNASLNRFVIMLKDLADVFGIPTEHIHIYYDNSTSSIAFNNNGALFFNLKVYIILHDEKCKIKPTIYAMTYWFMTLCHELAHNIILPHNSKHEYYFSSFAEIYMSNYLTLIEKRGIAF</sequence>
<dbReference type="SUPFAM" id="SSF55874">
    <property type="entry name" value="ATPase domain of HSP90 chaperone/DNA topoisomerase II/histidine kinase"/>
    <property type="match status" value="1"/>
</dbReference>
<organism evidence="1 2">
    <name type="scientific">Rhizophagus clarus</name>
    <dbReference type="NCBI Taxonomy" id="94130"/>
    <lineage>
        <taxon>Eukaryota</taxon>
        <taxon>Fungi</taxon>
        <taxon>Fungi incertae sedis</taxon>
        <taxon>Mucoromycota</taxon>
        <taxon>Glomeromycotina</taxon>
        <taxon>Glomeromycetes</taxon>
        <taxon>Glomerales</taxon>
        <taxon>Glomeraceae</taxon>
        <taxon>Rhizophagus</taxon>
    </lineage>
</organism>
<reference evidence="1 2" key="1">
    <citation type="submission" date="2017-11" db="EMBL/GenBank/DDBJ databases">
        <title>The genome of Rhizophagus clarus HR1 reveals common genetic basis of auxotrophy among arbuscular mycorrhizal fungi.</title>
        <authorList>
            <person name="Kobayashi Y."/>
        </authorList>
    </citation>
    <scope>NUCLEOTIDE SEQUENCE [LARGE SCALE GENOMIC DNA]</scope>
    <source>
        <strain evidence="1 2">HR1</strain>
    </source>
</reference>
<gene>
    <name evidence="1" type="ORF">RclHR1_00010053</name>
</gene>
<evidence type="ECO:0000313" key="2">
    <source>
        <dbReference type="Proteomes" id="UP000247702"/>
    </source>
</evidence>
<protein>
    <submittedName>
        <fullName evidence="1">Uncharacterized protein</fullName>
    </submittedName>
</protein>
<accession>A0A2Z6QEI1</accession>
<evidence type="ECO:0000313" key="1">
    <source>
        <dbReference type="EMBL" id="GBB83171.1"/>
    </source>
</evidence>
<dbReference type="Pfam" id="PF12449">
    <property type="entry name" value="DUF3684"/>
    <property type="match status" value="2"/>
</dbReference>
<dbReference type="PANTHER" id="PTHR47839">
    <property type="entry name" value="DOMAIN PROTEIN, PUTATIVE (AFU_ORTHOLOGUE AFUA_6G04830)-RELATED"/>
    <property type="match status" value="1"/>
</dbReference>
<keyword evidence="2" id="KW-1185">Reference proteome</keyword>
<name>A0A2Z6QEI1_9GLOM</name>
<comment type="caution">
    <text evidence="1">The sequence shown here is derived from an EMBL/GenBank/DDBJ whole genome shotgun (WGS) entry which is preliminary data.</text>
</comment>
<dbReference type="InterPro" id="IPR036890">
    <property type="entry name" value="HATPase_C_sf"/>
</dbReference>
<proteinExistence type="predicted"/>
<dbReference type="Proteomes" id="UP000247702">
    <property type="component" value="Unassembled WGS sequence"/>
</dbReference>
<dbReference type="EMBL" id="BEXD01000001">
    <property type="protein sequence ID" value="GBB83171.1"/>
    <property type="molecule type" value="Genomic_DNA"/>
</dbReference>
<dbReference type="STRING" id="94130.A0A2Z6QEI1"/>
<dbReference type="PANTHER" id="PTHR47839:SF1">
    <property type="entry name" value="DOMAIN PROTEIN, PUTATIVE (AFU_ORTHOLOGUE AFUA_6G04830)-RELATED"/>
    <property type="match status" value="1"/>
</dbReference>
<dbReference type="Gene3D" id="3.30.565.10">
    <property type="entry name" value="Histidine kinase-like ATPase, C-terminal domain"/>
    <property type="match status" value="1"/>
</dbReference>
<dbReference type="InterPro" id="IPR022155">
    <property type="entry name" value="DUF3684"/>
</dbReference>